<dbReference type="GO" id="GO:0032483">
    <property type="term" value="P:regulation of Rab protein signal transduction"/>
    <property type="evidence" value="ECO:0007669"/>
    <property type="project" value="TreeGrafter"/>
</dbReference>
<feature type="compositionally biased region" description="Acidic residues" evidence="1">
    <location>
        <begin position="272"/>
        <end position="282"/>
    </location>
</feature>
<dbReference type="GO" id="GO:0031410">
    <property type="term" value="C:cytoplasmic vesicle"/>
    <property type="evidence" value="ECO:0007669"/>
    <property type="project" value="TreeGrafter"/>
</dbReference>
<accession>A0A7S3JXC4</accession>
<dbReference type="EMBL" id="HBIJ01010595">
    <property type="protein sequence ID" value="CAE0366527.1"/>
    <property type="molecule type" value="Transcribed_RNA"/>
</dbReference>
<name>A0A7S3JXC4_9STRA</name>
<dbReference type="InterPro" id="IPR043153">
    <property type="entry name" value="DENN_C"/>
</dbReference>
<evidence type="ECO:0008006" key="3">
    <source>
        <dbReference type="Google" id="ProtNLM"/>
    </source>
</evidence>
<feature type="compositionally biased region" description="Basic and acidic residues" evidence="1">
    <location>
        <begin position="283"/>
        <end position="293"/>
    </location>
</feature>
<gene>
    <name evidence="2" type="ORF">ALAG00032_LOCUS7274</name>
</gene>
<feature type="compositionally biased region" description="Low complexity" evidence="1">
    <location>
        <begin position="299"/>
        <end position="308"/>
    </location>
</feature>
<evidence type="ECO:0000256" key="1">
    <source>
        <dbReference type="SAM" id="MobiDB-lite"/>
    </source>
</evidence>
<dbReference type="Gene3D" id="3.40.50.11500">
    <property type="match status" value="1"/>
</dbReference>
<proteinExistence type="predicted"/>
<protein>
    <recommendedName>
        <fullName evidence="3">UDENN domain-containing protein</fullName>
    </recommendedName>
</protein>
<reference evidence="2" key="1">
    <citation type="submission" date="2021-01" db="EMBL/GenBank/DDBJ databases">
        <authorList>
            <person name="Corre E."/>
            <person name="Pelletier E."/>
            <person name="Niang G."/>
            <person name="Scheremetjew M."/>
            <person name="Finn R."/>
            <person name="Kale V."/>
            <person name="Holt S."/>
            <person name="Cochrane G."/>
            <person name="Meng A."/>
            <person name="Brown T."/>
            <person name="Cohen L."/>
        </authorList>
    </citation>
    <scope>NUCLEOTIDE SEQUENCE</scope>
    <source>
        <strain evidence="2">CCMP1510</strain>
    </source>
</reference>
<dbReference type="PANTHER" id="PTHR12296">
    <property type="entry name" value="DENN DOMAIN-CONTAINING PROTEIN 4"/>
    <property type="match status" value="1"/>
</dbReference>
<organism evidence="2">
    <name type="scientific">Aureoumbra lagunensis</name>
    <dbReference type="NCBI Taxonomy" id="44058"/>
    <lineage>
        <taxon>Eukaryota</taxon>
        <taxon>Sar</taxon>
        <taxon>Stramenopiles</taxon>
        <taxon>Ochrophyta</taxon>
        <taxon>Pelagophyceae</taxon>
        <taxon>Pelagomonadales</taxon>
        <taxon>Aureoumbra</taxon>
    </lineage>
</organism>
<feature type="region of interest" description="Disordered" evidence="1">
    <location>
        <begin position="1245"/>
        <end position="1278"/>
    </location>
</feature>
<feature type="region of interest" description="Disordered" evidence="1">
    <location>
        <begin position="75"/>
        <end position="114"/>
    </location>
</feature>
<feature type="compositionally biased region" description="Polar residues" evidence="1">
    <location>
        <begin position="75"/>
        <end position="85"/>
    </location>
</feature>
<evidence type="ECO:0000313" key="2">
    <source>
        <dbReference type="EMBL" id="CAE0366527.1"/>
    </source>
</evidence>
<feature type="compositionally biased region" description="Low complexity" evidence="1">
    <location>
        <begin position="1254"/>
        <end position="1270"/>
    </location>
</feature>
<sequence>MCEGVTNNGGRIVIRRRRQGGAVGRYASAISVLDEDTEPPGEEDGWTKIAKSLGGNDANIYYPPVEIVLDKKLNNHSPSVKSPTRSSKKKLGGWFSSVSTTPRRRRNSSPSSLNNSAFKRKKYVWVRYVSAQTRLHMPGGIYGISASTAGIAIAMSGPLGVADVTRKVSVVDSWPPPHAMEDTIDIPLSAMPSLVLDTADASIRAEPRGKEKLGEPSYFVFSLTESDGRRSFVSVFKFREILDGALTEALLSKLSEDRTAADEEAWQNAWDDDAFEDDDDDDMHSTLNDRHTTNDIGPLRRPSTTTRPRIGDMATRHHDLLRRTISSSPQQQSPFTAIDMVVHAVTCICIVWRRRSARRATWALARALRRIALSGPGGAPALRTVLAAFRGLEPPEPGSRLSEVRAVFVDEDGVRLPQLEPLILKPSLLEAAGLIPIGDPTAWKLVRSFRPEQLTRLIEALLTERSICVCASTASPPALFVDALRVLVFPLHWTLPSVDSMPLKLAADLLQEDAVVPMLAGCVVPQDWLLSRTPQGTIGGLFQTSNPNLGTLRSFLHIGQDIILVDLDNLIIDFGITDPRDRVSSPRSALLNSGNFPRLEGKIRTELLTKLASCSSKAQDFVSSSRIENSLHQDEDEGLDVREAVLRPLSRLLAETQRFVKEPECDANFYGRGLEAYFDSDGFVASVGAEHGYNFISALVQSQSFAHLVQRMVEMDENDRGLVFFFDVYATVEEDRGLQQCIDDIFRERFKAPFESATLDLPLAGLNQKIEEENSPSIDKMPLARYGALAGLFGDDPLLEYAQAVQAVASSVARLKATVRHGDAIEESAKYRRSLLVRDIRSPSASLTNKQDLNAAAETALGALEASFFACIPRLIRRTGVELADADDGTTDDEIGLVFLRALGLLSHAERACNNFLSQDGAVARALFLAAAQLRAVAATEPMRAFAAATARALYQVISKPLPPKTFAVFAAAAALDTDFNKGLDASVCRGEENTREYNPSQRGSIIFEARDLPPRLVDAAHRTIAWLENAGCGWCQEHDLTDKICPLLRIIAADKEKIKRTASLESTTGLNRKEDNEQVLLPENIPLVAMWPVDICDECQSRRDDAEILAAALGFPPPCAVCKQNKRSKPAQLAVRSWRLFTSSSINAEQTRFYDYLEPGEMRCRLERLLTERGEKALDNLLDSDPTLFFVFLWFCARLHVPLPMRAGPRARCIIALVQGDEPDIVLQTCNTLLTGSFLPPNITDVASPPTSPSSSKRQRSTSTTGRKSISTTKQLPPDPVDICRRVFGDVDPQRVNFVFC</sequence>
<dbReference type="InterPro" id="IPR051696">
    <property type="entry name" value="DENN_Domain_GEFs"/>
</dbReference>
<dbReference type="PANTHER" id="PTHR12296:SF21">
    <property type="entry name" value="DENN DOMAIN-CONTAINING PROTEIN 3"/>
    <property type="match status" value="1"/>
</dbReference>
<feature type="region of interest" description="Disordered" evidence="1">
    <location>
        <begin position="272"/>
        <end position="310"/>
    </location>
</feature>